<comment type="caution">
    <text evidence="2">The sequence shown here is derived from an EMBL/GenBank/DDBJ whole genome shotgun (WGS) entry which is preliminary data.</text>
</comment>
<protein>
    <submittedName>
        <fullName evidence="2">BLUF domain-containing protein</fullName>
    </submittedName>
</protein>
<dbReference type="InterPro" id="IPR036046">
    <property type="entry name" value="Acylphosphatase-like_dom_sf"/>
</dbReference>
<dbReference type="Proteomes" id="UP001354971">
    <property type="component" value="Unassembled WGS sequence"/>
</dbReference>
<reference evidence="2 3" key="1">
    <citation type="submission" date="2024-01" db="EMBL/GenBank/DDBJ databases">
        <title>Hyphobacterium bacterium isolated from marine sediment.</title>
        <authorList>
            <person name="Zhao S."/>
        </authorList>
    </citation>
    <scope>NUCLEOTIDE SEQUENCE [LARGE SCALE GENOMIC DNA]</scope>
    <source>
        <strain evidence="3">HN65</strain>
    </source>
</reference>
<dbReference type="Pfam" id="PF04940">
    <property type="entry name" value="BLUF"/>
    <property type="match status" value="1"/>
</dbReference>
<organism evidence="2 3">
    <name type="scientific">Hyphobacterium lacteum</name>
    <dbReference type="NCBI Taxonomy" id="3116575"/>
    <lineage>
        <taxon>Bacteria</taxon>
        <taxon>Pseudomonadati</taxon>
        <taxon>Pseudomonadota</taxon>
        <taxon>Alphaproteobacteria</taxon>
        <taxon>Maricaulales</taxon>
        <taxon>Maricaulaceae</taxon>
        <taxon>Hyphobacterium</taxon>
    </lineage>
</organism>
<sequence length="149" mass="16338">MRVFQLIYTSQPSEAFKQDFRAGLASILGSCRRHNAKSQITGALLFDEHHFIQLLEGDRQSVNEISSRIARDGRHRNTVIVSAEECEARSFPAWAMAFIDISQTPSPLLPHDIAGEASPASASSQSLKAFITTEIAKARRLEITGAKAA</sequence>
<dbReference type="Gene3D" id="3.30.70.100">
    <property type="match status" value="1"/>
</dbReference>
<dbReference type="EMBL" id="JAZDRP010000005">
    <property type="protein sequence ID" value="MEE2526588.1"/>
    <property type="molecule type" value="Genomic_DNA"/>
</dbReference>
<keyword evidence="3" id="KW-1185">Reference proteome</keyword>
<proteinExistence type="predicted"/>
<dbReference type="PROSITE" id="PS50925">
    <property type="entry name" value="BLUF"/>
    <property type="match status" value="1"/>
</dbReference>
<dbReference type="InterPro" id="IPR007024">
    <property type="entry name" value="BLUF_domain"/>
</dbReference>
<accession>A0ABU7LRQ3</accession>
<evidence type="ECO:0000313" key="3">
    <source>
        <dbReference type="Proteomes" id="UP001354971"/>
    </source>
</evidence>
<name>A0ABU7LRQ3_9PROT</name>
<evidence type="ECO:0000313" key="2">
    <source>
        <dbReference type="EMBL" id="MEE2526588.1"/>
    </source>
</evidence>
<dbReference type="RefSeq" id="WP_330199251.1">
    <property type="nucleotide sequence ID" value="NZ_JAZDRP010000005.1"/>
</dbReference>
<dbReference type="SMART" id="SM01034">
    <property type="entry name" value="BLUF"/>
    <property type="match status" value="1"/>
</dbReference>
<feature type="domain" description="BLUF" evidence="1">
    <location>
        <begin position="3"/>
        <end position="97"/>
    </location>
</feature>
<evidence type="ECO:0000259" key="1">
    <source>
        <dbReference type="PROSITE" id="PS50925"/>
    </source>
</evidence>
<gene>
    <name evidence="2" type="ORF">V0U79_09430</name>
</gene>
<dbReference type="SUPFAM" id="SSF54975">
    <property type="entry name" value="Acylphosphatase/BLUF domain-like"/>
    <property type="match status" value="1"/>
</dbReference>